<evidence type="ECO:0000313" key="2">
    <source>
        <dbReference type="Proteomes" id="UP001328107"/>
    </source>
</evidence>
<evidence type="ECO:0000313" key="1">
    <source>
        <dbReference type="EMBL" id="GMR52430.1"/>
    </source>
</evidence>
<protein>
    <submittedName>
        <fullName evidence="1">Uncharacterized protein</fullName>
    </submittedName>
</protein>
<dbReference type="AlphaFoldDB" id="A0AAN5CXS9"/>
<accession>A0AAN5CXS9</accession>
<keyword evidence="2" id="KW-1185">Reference proteome</keyword>
<feature type="non-terminal residue" evidence="1">
    <location>
        <position position="1"/>
    </location>
</feature>
<name>A0AAN5CXS9_9BILA</name>
<reference evidence="2" key="1">
    <citation type="submission" date="2022-10" db="EMBL/GenBank/DDBJ databases">
        <title>Genome assembly of Pristionchus species.</title>
        <authorList>
            <person name="Yoshida K."/>
            <person name="Sommer R.J."/>
        </authorList>
    </citation>
    <scope>NUCLEOTIDE SEQUENCE [LARGE SCALE GENOMIC DNA]</scope>
    <source>
        <strain evidence="2">RS5460</strain>
    </source>
</reference>
<dbReference type="Proteomes" id="UP001328107">
    <property type="component" value="Unassembled WGS sequence"/>
</dbReference>
<proteinExistence type="predicted"/>
<comment type="caution">
    <text evidence="1">The sequence shown here is derived from an EMBL/GenBank/DDBJ whole genome shotgun (WGS) entry which is preliminary data.</text>
</comment>
<dbReference type="EMBL" id="BTRK01000005">
    <property type="protein sequence ID" value="GMR52430.1"/>
    <property type="molecule type" value="Genomic_DNA"/>
</dbReference>
<organism evidence="1 2">
    <name type="scientific">Pristionchus mayeri</name>
    <dbReference type="NCBI Taxonomy" id="1317129"/>
    <lineage>
        <taxon>Eukaryota</taxon>
        <taxon>Metazoa</taxon>
        <taxon>Ecdysozoa</taxon>
        <taxon>Nematoda</taxon>
        <taxon>Chromadorea</taxon>
        <taxon>Rhabditida</taxon>
        <taxon>Rhabditina</taxon>
        <taxon>Diplogasteromorpha</taxon>
        <taxon>Diplogasteroidea</taxon>
        <taxon>Neodiplogasteridae</taxon>
        <taxon>Pristionchus</taxon>
    </lineage>
</organism>
<gene>
    <name evidence="1" type="ORF">PMAYCL1PPCAC_22625</name>
</gene>
<sequence length="107" mass="11990">RLPGYLVFVRTAVDYANFTEEKRGAIAACLHAVRTRVSSPLYEVIIGTNVMQHLPEITFNYNEQKRNAHICVTRLRGQTEAARMEQSTCERVCILSAAHGALEVSEP</sequence>